<proteinExistence type="predicted"/>
<evidence type="ECO:0000313" key="1">
    <source>
        <dbReference type="EMBL" id="VDO65538.1"/>
    </source>
</evidence>
<protein>
    <submittedName>
        <fullName evidence="1 3">Uncharacterized protein</fullName>
    </submittedName>
</protein>
<evidence type="ECO:0000313" key="3">
    <source>
        <dbReference type="WBParaSite" id="SCUD_0000108601-mRNA-1"/>
    </source>
</evidence>
<dbReference type="AlphaFoldDB" id="A0A183JEH4"/>
<reference evidence="1 2" key="2">
    <citation type="submission" date="2018-11" db="EMBL/GenBank/DDBJ databases">
        <authorList>
            <consortium name="Pathogen Informatics"/>
        </authorList>
    </citation>
    <scope>NUCLEOTIDE SEQUENCE [LARGE SCALE GENOMIC DNA]</scope>
    <source>
        <strain evidence="1">Dakar</strain>
        <strain evidence="2">Dakar, Senegal</strain>
    </source>
</reference>
<sequence length="119" mass="13232">MVAGSWNPCEPLVWNQGFPTPVGGLSVSSQSHKQHHHCEKATKSVYPRYLMVVGSGRQKTLNLGFMLLLTTQQYVHVILRKLMLPDGFDLVSPSFSVGDVTTELPDCNCPPIGRRRINI</sequence>
<name>A0A183JEH4_9TREM</name>
<gene>
    <name evidence="1" type="ORF">SCUD_LOCUS1087</name>
</gene>
<keyword evidence="2" id="KW-1185">Reference proteome</keyword>
<dbReference type="EMBL" id="UZAK01000841">
    <property type="protein sequence ID" value="VDO65538.1"/>
    <property type="molecule type" value="Genomic_DNA"/>
</dbReference>
<dbReference type="WBParaSite" id="SCUD_0000108601-mRNA-1">
    <property type="protein sequence ID" value="SCUD_0000108601-mRNA-1"/>
    <property type="gene ID" value="SCUD_0000108601"/>
</dbReference>
<accession>A0A183JEH4</accession>
<evidence type="ECO:0000313" key="2">
    <source>
        <dbReference type="Proteomes" id="UP000279833"/>
    </source>
</evidence>
<reference evidence="3" key="1">
    <citation type="submission" date="2016-06" db="UniProtKB">
        <authorList>
            <consortium name="WormBaseParasite"/>
        </authorList>
    </citation>
    <scope>IDENTIFICATION</scope>
</reference>
<organism evidence="3">
    <name type="scientific">Schistosoma curassoni</name>
    <dbReference type="NCBI Taxonomy" id="6186"/>
    <lineage>
        <taxon>Eukaryota</taxon>
        <taxon>Metazoa</taxon>
        <taxon>Spiralia</taxon>
        <taxon>Lophotrochozoa</taxon>
        <taxon>Platyhelminthes</taxon>
        <taxon>Trematoda</taxon>
        <taxon>Digenea</taxon>
        <taxon>Strigeidida</taxon>
        <taxon>Schistosomatoidea</taxon>
        <taxon>Schistosomatidae</taxon>
        <taxon>Schistosoma</taxon>
    </lineage>
</organism>
<dbReference type="Proteomes" id="UP000279833">
    <property type="component" value="Unassembled WGS sequence"/>
</dbReference>